<name>A0A2T0KQA3_9ACTN</name>
<evidence type="ECO:0000313" key="1">
    <source>
        <dbReference type="EMBL" id="PRX25933.1"/>
    </source>
</evidence>
<dbReference type="Proteomes" id="UP000239415">
    <property type="component" value="Unassembled WGS sequence"/>
</dbReference>
<dbReference type="EMBL" id="PVMZ01000001">
    <property type="protein sequence ID" value="PRX25933.1"/>
    <property type="molecule type" value="Genomic_DNA"/>
</dbReference>
<reference evidence="1 2" key="1">
    <citation type="submission" date="2018-03" db="EMBL/GenBank/DDBJ databases">
        <title>Genomic Encyclopedia of Archaeal and Bacterial Type Strains, Phase II (KMG-II): from individual species to whole genera.</title>
        <authorList>
            <person name="Goeker M."/>
        </authorList>
    </citation>
    <scope>NUCLEOTIDE SEQUENCE [LARGE SCALE GENOMIC DNA]</scope>
    <source>
        <strain evidence="1 2">DSM 43146</strain>
    </source>
</reference>
<dbReference type="AlphaFoldDB" id="A0A2T0KQA3"/>
<sequence>MSDDPVDHELERMAGNRQAAAEVKRHLIALRDGAAGPELAEMARDVLDGRISFRDVARSSAYAEPLMNAQEAFLRWQSQVEEEEHARLVAETQERLYGDQDS</sequence>
<gene>
    <name evidence="1" type="ORF">CLV67_101659</name>
</gene>
<evidence type="ECO:0000313" key="2">
    <source>
        <dbReference type="Proteomes" id="UP000239415"/>
    </source>
</evidence>
<accession>A0A2T0KQA3</accession>
<proteinExistence type="predicted"/>
<keyword evidence="2" id="KW-1185">Reference proteome</keyword>
<organism evidence="1 2">
    <name type="scientific">Actinoplanes italicus</name>
    <dbReference type="NCBI Taxonomy" id="113567"/>
    <lineage>
        <taxon>Bacteria</taxon>
        <taxon>Bacillati</taxon>
        <taxon>Actinomycetota</taxon>
        <taxon>Actinomycetes</taxon>
        <taxon>Micromonosporales</taxon>
        <taxon>Micromonosporaceae</taxon>
        <taxon>Actinoplanes</taxon>
    </lineage>
</organism>
<dbReference type="OrthoDB" id="3298182at2"/>
<protein>
    <submittedName>
        <fullName evidence="1">Uncharacterized protein</fullName>
    </submittedName>
</protein>
<dbReference type="RefSeq" id="WP_146168976.1">
    <property type="nucleotide sequence ID" value="NZ_BOMO01000116.1"/>
</dbReference>
<comment type="caution">
    <text evidence="1">The sequence shown here is derived from an EMBL/GenBank/DDBJ whole genome shotgun (WGS) entry which is preliminary data.</text>
</comment>